<reference evidence="2" key="1">
    <citation type="journal article" date="2015" name="Nature">
        <title>Complex archaea that bridge the gap between prokaryotes and eukaryotes.</title>
        <authorList>
            <person name="Spang A."/>
            <person name="Saw J.H."/>
            <person name="Jorgensen S.L."/>
            <person name="Zaremba-Niedzwiedzka K."/>
            <person name="Martijn J."/>
            <person name="Lind A.E."/>
            <person name="van Eijk R."/>
            <person name="Schleper C."/>
            <person name="Guy L."/>
            <person name="Ettema T.J."/>
        </authorList>
    </citation>
    <scope>NUCLEOTIDE SEQUENCE</scope>
</reference>
<protein>
    <submittedName>
        <fullName evidence="2">Uncharacterized protein</fullName>
    </submittedName>
</protein>
<feature type="transmembrane region" description="Helical" evidence="1">
    <location>
        <begin position="7"/>
        <end position="26"/>
    </location>
</feature>
<organism evidence="2">
    <name type="scientific">marine sediment metagenome</name>
    <dbReference type="NCBI Taxonomy" id="412755"/>
    <lineage>
        <taxon>unclassified sequences</taxon>
        <taxon>metagenomes</taxon>
        <taxon>ecological metagenomes</taxon>
    </lineage>
</organism>
<keyword evidence="1" id="KW-0812">Transmembrane</keyword>
<name>A0A0F9GJX5_9ZZZZ</name>
<feature type="transmembrane region" description="Helical" evidence="1">
    <location>
        <begin position="197"/>
        <end position="218"/>
    </location>
</feature>
<evidence type="ECO:0000256" key="1">
    <source>
        <dbReference type="SAM" id="Phobius"/>
    </source>
</evidence>
<feature type="transmembrane region" description="Helical" evidence="1">
    <location>
        <begin position="264"/>
        <end position="288"/>
    </location>
</feature>
<feature type="transmembrane region" description="Helical" evidence="1">
    <location>
        <begin position="164"/>
        <end position="185"/>
    </location>
</feature>
<dbReference type="EMBL" id="LAZR01017751">
    <property type="protein sequence ID" value="KKL99118.1"/>
    <property type="molecule type" value="Genomic_DNA"/>
</dbReference>
<sequence>MKKKALIIFLSIFGLMFALIGFFGTARPPYGDSGHAQGSCHGSSGGYTISKTDPVTNGEYTTFSITATGSNVFVQAYPGAKDNDLFTILPSNSKIVDGSGEDTDPSADSITVVFNVTTAVIQNSYTLFIIAGDDVGGGQEFTYVEIIIGVAPTVDLWATITNHLGMYLGFPALLLLSLGTVLVLVNESKYVKMHGILAGSSWILTVVNVSAAVINIPLQSWLNVYELIYHLPHIILGAIGLVTGFFSMLFGIAAERKPARLTGYLTLICWWAAFFTGYLMNSNLLIIIKG</sequence>
<feature type="transmembrane region" description="Helical" evidence="1">
    <location>
        <begin position="230"/>
        <end position="252"/>
    </location>
</feature>
<keyword evidence="1" id="KW-1133">Transmembrane helix</keyword>
<comment type="caution">
    <text evidence="2">The sequence shown here is derived from an EMBL/GenBank/DDBJ whole genome shotgun (WGS) entry which is preliminary data.</text>
</comment>
<gene>
    <name evidence="2" type="ORF">LCGC14_1817620</name>
</gene>
<accession>A0A0F9GJX5</accession>
<keyword evidence="1" id="KW-0472">Membrane</keyword>
<proteinExistence type="predicted"/>
<evidence type="ECO:0000313" key="2">
    <source>
        <dbReference type="EMBL" id="KKL99118.1"/>
    </source>
</evidence>
<dbReference type="AlphaFoldDB" id="A0A0F9GJX5"/>